<accession>A0A1G9A132</accession>
<dbReference type="OrthoDB" id="10009147at2"/>
<evidence type="ECO:0000256" key="1">
    <source>
        <dbReference type="SAM" id="SignalP"/>
    </source>
</evidence>
<sequence>MKKNAIYLMLALSAILISCSSDDSDNTEVSVTINSPVLVFSGTIEMAYLKSQSADPKCFLDLTTGKVYKVSEGAANTGNIDLTWGSRAMTPDQKYLVSPDDDFIFFTNGGSADLWQDFSLYAGWNARNIVRYWDFSKTNFDAVQTNADFDAFAEGINATLPYVAFEGTQSQLQRPILFETSRGEKHYIGVLKFTASNVNARTANYTIKLRSI</sequence>
<dbReference type="RefSeq" id="WP_091396740.1">
    <property type="nucleotide sequence ID" value="NZ_BKAI01000008.1"/>
</dbReference>
<dbReference type="Proteomes" id="UP000199580">
    <property type="component" value="Unassembled WGS sequence"/>
</dbReference>
<organism evidence="2 3">
    <name type="scientific">Flavobacterium noncentrifugens</name>
    <dbReference type="NCBI Taxonomy" id="1128970"/>
    <lineage>
        <taxon>Bacteria</taxon>
        <taxon>Pseudomonadati</taxon>
        <taxon>Bacteroidota</taxon>
        <taxon>Flavobacteriia</taxon>
        <taxon>Flavobacteriales</taxon>
        <taxon>Flavobacteriaceae</taxon>
        <taxon>Flavobacterium</taxon>
    </lineage>
</organism>
<dbReference type="PROSITE" id="PS51257">
    <property type="entry name" value="PROKAR_LIPOPROTEIN"/>
    <property type="match status" value="1"/>
</dbReference>
<reference evidence="2 3" key="1">
    <citation type="submission" date="2016-10" db="EMBL/GenBank/DDBJ databases">
        <authorList>
            <person name="de Groot N.N."/>
        </authorList>
    </citation>
    <scope>NUCLEOTIDE SEQUENCE [LARGE SCALE GENOMIC DNA]</scope>
    <source>
        <strain evidence="2 3">CGMCC 1.10076</strain>
    </source>
</reference>
<feature type="chain" id="PRO_5011586290" description="HmuY protein" evidence="1">
    <location>
        <begin position="24"/>
        <end position="212"/>
    </location>
</feature>
<protein>
    <recommendedName>
        <fullName evidence="4">HmuY protein</fullName>
    </recommendedName>
</protein>
<name>A0A1G9A132_9FLAO</name>
<evidence type="ECO:0008006" key="4">
    <source>
        <dbReference type="Google" id="ProtNLM"/>
    </source>
</evidence>
<evidence type="ECO:0000313" key="2">
    <source>
        <dbReference type="EMBL" id="SDK20295.1"/>
    </source>
</evidence>
<proteinExistence type="predicted"/>
<gene>
    <name evidence="2" type="ORF">SAMN04487935_2802</name>
</gene>
<evidence type="ECO:0000313" key="3">
    <source>
        <dbReference type="Proteomes" id="UP000199580"/>
    </source>
</evidence>
<dbReference type="AlphaFoldDB" id="A0A1G9A132"/>
<feature type="signal peptide" evidence="1">
    <location>
        <begin position="1"/>
        <end position="23"/>
    </location>
</feature>
<keyword evidence="1" id="KW-0732">Signal</keyword>
<keyword evidence="3" id="KW-1185">Reference proteome</keyword>
<dbReference type="EMBL" id="FNEZ01000004">
    <property type="protein sequence ID" value="SDK20295.1"/>
    <property type="molecule type" value="Genomic_DNA"/>
</dbReference>